<proteinExistence type="predicted"/>
<evidence type="ECO:0000313" key="3">
    <source>
        <dbReference type="Proteomes" id="UP000468581"/>
    </source>
</evidence>
<reference evidence="2 3" key="1">
    <citation type="submission" date="2020-01" db="EMBL/GenBank/DDBJ databases">
        <title>Leptobacterium flavescens.</title>
        <authorList>
            <person name="Wang G."/>
        </authorList>
    </citation>
    <scope>NUCLEOTIDE SEQUENCE [LARGE SCALE GENOMIC DNA]</scope>
    <source>
        <strain evidence="2 3">KCTC 22160</strain>
    </source>
</reference>
<keyword evidence="2" id="KW-0378">Hydrolase</keyword>
<dbReference type="Pfam" id="PF14343">
    <property type="entry name" value="PrcB_C"/>
    <property type="match status" value="1"/>
</dbReference>
<dbReference type="RefSeq" id="WP_163607264.1">
    <property type="nucleotide sequence ID" value="NZ_JAABOO010000002.1"/>
</dbReference>
<evidence type="ECO:0000259" key="1">
    <source>
        <dbReference type="Pfam" id="PF14343"/>
    </source>
</evidence>
<evidence type="ECO:0000313" key="2">
    <source>
        <dbReference type="EMBL" id="NER13997.1"/>
    </source>
</evidence>
<accession>A0A6P0ULV7</accession>
<dbReference type="InterPro" id="IPR025748">
    <property type="entry name" value="PrcB_C_dom"/>
</dbReference>
<dbReference type="Proteomes" id="UP000468581">
    <property type="component" value="Unassembled WGS sequence"/>
</dbReference>
<keyword evidence="2" id="KW-0645">Protease</keyword>
<name>A0A6P0ULV7_9FLAO</name>
<dbReference type="EMBL" id="JAABOO010000002">
    <property type="protein sequence ID" value="NER13997.1"/>
    <property type="molecule type" value="Genomic_DNA"/>
</dbReference>
<comment type="caution">
    <text evidence="2">The sequence shown here is derived from an EMBL/GenBank/DDBJ whole genome shotgun (WGS) entry which is preliminary data.</text>
</comment>
<keyword evidence="3" id="KW-1185">Reference proteome</keyword>
<organism evidence="2 3">
    <name type="scientific">Leptobacterium flavescens</name>
    <dbReference type="NCBI Taxonomy" id="472055"/>
    <lineage>
        <taxon>Bacteria</taxon>
        <taxon>Pseudomonadati</taxon>
        <taxon>Bacteroidota</taxon>
        <taxon>Flavobacteriia</taxon>
        <taxon>Flavobacteriales</taxon>
        <taxon>Flavobacteriaceae</taxon>
        <taxon>Leptobacterium</taxon>
    </lineage>
</organism>
<protein>
    <submittedName>
        <fullName evidence="2">Protease complex subunit PrcB family protein</fullName>
    </submittedName>
</protein>
<dbReference type="GO" id="GO:0006508">
    <property type="term" value="P:proteolysis"/>
    <property type="evidence" value="ECO:0007669"/>
    <property type="project" value="UniProtKB-KW"/>
</dbReference>
<sequence length="151" mass="17250">MKLAAVFLLFVSCFFNEDRYKTDAVQEPTFELILQEQTGGPAKPQMMVVKGEKSLKDFYIQINKTRRPGLPVPEINFKEEKVIILCMGSRTTGGYSIEIEKLEEKADLINIYVREKGSPSKYSTSVLTEPFSIYKIKAADKKLVFKKADQR</sequence>
<gene>
    <name evidence="2" type="ORF">GWK08_11135</name>
</gene>
<feature type="domain" description="PrcB C-terminal" evidence="1">
    <location>
        <begin position="82"/>
        <end position="136"/>
    </location>
</feature>
<dbReference type="GO" id="GO:0008233">
    <property type="term" value="F:peptidase activity"/>
    <property type="evidence" value="ECO:0007669"/>
    <property type="project" value="UniProtKB-KW"/>
</dbReference>
<dbReference type="AlphaFoldDB" id="A0A6P0ULV7"/>